<dbReference type="STRING" id="691883.A0A058Z4U3"/>
<gene>
    <name evidence="5" type="ORF">H696_04565</name>
</gene>
<dbReference type="InterPro" id="IPR034215">
    <property type="entry name" value="RBM42_RRM"/>
</dbReference>
<reference evidence="5" key="1">
    <citation type="submission" date="2013-04" db="EMBL/GenBank/DDBJ databases">
        <title>The Genome Sequence of Fonticula alba ATCC 38817.</title>
        <authorList>
            <consortium name="The Broad Institute Genomics Platform"/>
            <person name="Russ C."/>
            <person name="Cuomo C."/>
            <person name="Burger G."/>
            <person name="Gray M.W."/>
            <person name="Holland P.W.H."/>
            <person name="King N."/>
            <person name="Lang F.B.F."/>
            <person name="Roger A.J."/>
            <person name="Ruiz-Trillo I."/>
            <person name="Brown M."/>
            <person name="Walker B."/>
            <person name="Young S."/>
            <person name="Zeng Q."/>
            <person name="Gargeya S."/>
            <person name="Fitzgerald M."/>
            <person name="Haas B."/>
            <person name="Abouelleil A."/>
            <person name="Allen A.W."/>
            <person name="Alvarado L."/>
            <person name="Arachchi H.M."/>
            <person name="Berlin A.M."/>
            <person name="Chapman S.B."/>
            <person name="Gainer-Dewar J."/>
            <person name="Goldberg J."/>
            <person name="Griggs A."/>
            <person name="Gujja S."/>
            <person name="Hansen M."/>
            <person name="Howarth C."/>
            <person name="Imamovic A."/>
            <person name="Ireland A."/>
            <person name="Larimer J."/>
            <person name="McCowan C."/>
            <person name="Murphy C."/>
            <person name="Pearson M."/>
            <person name="Poon T.W."/>
            <person name="Priest M."/>
            <person name="Roberts A."/>
            <person name="Saif S."/>
            <person name="Shea T."/>
            <person name="Sisk P."/>
            <person name="Sykes S."/>
            <person name="Wortman J."/>
            <person name="Nusbaum C."/>
            <person name="Birren B."/>
        </authorList>
    </citation>
    <scope>NUCLEOTIDE SEQUENCE [LARGE SCALE GENOMIC DNA]</scope>
    <source>
        <strain evidence="5">ATCC 38817</strain>
    </source>
</reference>
<dbReference type="InterPro" id="IPR012677">
    <property type="entry name" value="Nucleotide-bd_a/b_plait_sf"/>
</dbReference>
<dbReference type="SMART" id="SM00360">
    <property type="entry name" value="RRM"/>
    <property type="match status" value="1"/>
</dbReference>
<dbReference type="CDD" id="cd12383">
    <property type="entry name" value="RRM_RBM42"/>
    <property type="match status" value="1"/>
</dbReference>
<evidence type="ECO:0000256" key="1">
    <source>
        <dbReference type="ARBA" id="ARBA00022884"/>
    </source>
</evidence>
<dbReference type="Proteomes" id="UP000030693">
    <property type="component" value="Unassembled WGS sequence"/>
</dbReference>
<dbReference type="EMBL" id="KB932207">
    <property type="protein sequence ID" value="KCV69151.1"/>
    <property type="molecule type" value="Genomic_DNA"/>
</dbReference>
<protein>
    <recommendedName>
        <fullName evidence="4">RRM domain-containing protein</fullName>
    </recommendedName>
</protein>
<dbReference type="OMA" id="XAAQQAA"/>
<sequence>MSQKRSAEEAGIGPGRASVRPHLAAGPPLLNVPAVHPGAPVAARPRPPGAPMGMARPPSGPVPVPLHAPPVMVRPPGPSAGVSVGAPVGRPVPLAVPLPAPTTAAAGTPSSGTRSVGPMAPSGRAGPGGVAAGAIPVPYAVAVRSMATSTGVALASAPTAAVVRPTSGVALSSPPVPAGPTPTAAAAAAAAAATASASAASPAAPAASTTSAPGTPLGGPAATAAATAGPAAATTARPIPQIDPTILSWGAYYESLRRAGQDPVVTVAKQHLAQYDGNMAAATAAAQVAIASVDAQYQAYQAATGALDLEKKREITARAAGGEVWNDPTLAQWDENDYRIFIGDLGNDATTELLTSVFREYPSFLQARVVMDKRTNTPKGYGFVSFSDPDDYLKAFRDWDNKYIGSRPAKMRPSSWKDRSRVEQDPTEIRAMKKMHGILYKKKSR</sequence>
<dbReference type="GeneID" id="20529290"/>
<dbReference type="GO" id="GO:0003729">
    <property type="term" value="F:mRNA binding"/>
    <property type="evidence" value="ECO:0007669"/>
    <property type="project" value="InterPro"/>
</dbReference>
<dbReference type="InterPro" id="IPR050825">
    <property type="entry name" value="RBM42_RBP45_47-like"/>
</dbReference>
<dbReference type="PANTHER" id="PTHR47640">
    <property type="entry name" value="TRNA SELENOCYSTEINE 1-ASSOCIATED PROTEIN 1-RELATED-RELATED"/>
    <property type="match status" value="1"/>
</dbReference>
<evidence type="ECO:0000256" key="2">
    <source>
        <dbReference type="PROSITE-ProRule" id="PRU00176"/>
    </source>
</evidence>
<feature type="region of interest" description="Disordered" evidence="3">
    <location>
        <begin position="103"/>
        <end position="127"/>
    </location>
</feature>
<proteinExistence type="predicted"/>
<dbReference type="AlphaFoldDB" id="A0A058Z4U3"/>
<dbReference type="SUPFAM" id="SSF54928">
    <property type="entry name" value="RNA-binding domain, RBD"/>
    <property type="match status" value="1"/>
</dbReference>
<evidence type="ECO:0000256" key="3">
    <source>
        <dbReference type="SAM" id="MobiDB-lite"/>
    </source>
</evidence>
<dbReference type="Pfam" id="PF00076">
    <property type="entry name" value="RRM_1"/>
    <property type="match status" value="1"/>
</dbReference>
<dbReference type="RefSeq" id="XP_009496722.1">
    <property type="nucleotide sequence ID" value="XM_009498447.1"/>
</dbReference>
<keyword evidence="6" id="KW-1185">Reference proteome</keyword>
<feature type="region of interest" description="Disordered" evidence="3">
    <location>
        <begin position="1"/>
        <end position="61"/>
    </location>
</feature>
<keyword evidence="1 2" id="KW-0694">RNA-binding</keyword>
<dbReference type="InterPro" id="IPR000504">
    <property type="entry name" value="RRM_dom"/>
</dbReference>
<dbReference type="InterPro" id="IPR035979">
    <property type="entry name" value="RBD_domain_sf"/>
</dbReference>
<evidence type="ECO:0000313" key="6">
    <source>
        <dbReference type="Proteomes" id="UP000030693"/>
    </source>
</evidence>
<dbReference type="eggNOG" id="KOG0226">
    <property type="taxonomic scope" value="Eukaryota"/>
</dbReference>
<feature type="region of interest" description="Disordered" evidence="3">
    <location>
        <begin position="204"/>
        <end position="223"/>
    </location>
</feature>
<feature type="compositionally biased region" description="Low complexity" evidence="3">
    <location>
        <begin position="103"/>
        <end position="124"/>
    </location>
</feature>
<dbReference type="PROSITE" id="PS50102">
    <property type="entry name" value="RRM"/>
    <property type="match status" value="1"/>
</dbReference>
<dbReference type="OrthoDB" id="1749473at2759"/>
<accession>A0A058Z4U3</accession>
<dbReference type="Gene3D" id="3.30.70.330">
    <property type="match status" value="1"/>
</dbReference>
<feature type="domain" description="RRM" evidence="4">
    <location>
        <begin position="338"/>
        <end position="416"/>
    </location>
</feature>
<organism evidence="5">
    <name type="scientific">Fonticula alba</name>
    <name type="common">Slime mold</name>
    <dbReference type="NCBI Taxonomy" id="691883"/>
    <lineage>
        <taxon>Eukaryota</taxon>
        <taxon>Rotosphaerida</taxon>
        <taxon>Fonticulaceae</taxon>
        <taxon>Fonticula</taxon>
    </lineage>
</organism>
<evidence type="ECO:0000313" key="5">
    <source>
        <dbReference type="EMBL" id="KCV69151.1"/>
    </source>
</evidence>
<dbReference type="PANTHER" id="PTHR47640:SF11">
    <property type="entry name" value="RNA-BINDING PROTEIN 42"/>
    <property type="match status" value="1"/>
</dbReference>
<feature type="compositionally biased region" description="Low complexity" evidence="3">
    <location>
        <begin position="32"/>
        <end position="44"/>
    </location>
</feature>
<evidence type="ECO:0000259" key="4">
    <source>
        <dbReference type="PROSITE" id="PS50102"/>
    </source>
</evidence>
<name>A0A058Z4U3_FONAL</name>